<protein>
    <submittedName>
        <fullName evidence="2">Uncharacterized protein</fullName>
    </submittedName>
</protein>
<dbReference type="EMBL" id="BMHL01000023">
    <property type="protein sequence ID" value="GGC72777.1"/>
    <property type="molecule type" value="Genomic_DNA"/>
</dbReference>
<proteinExistence type="predicted"/>
<evidence type="ECO:0000256" key="1">
    <source>
        <dbReference type="SAM" id="MobiDB-lite"/>
    </source>
</evidence>
<feature type="region of interest" description="Disordered" evidence="1">
    <location>
        <begin position="1"/>
        <end position="30"/>
    </location>
</feature>
<feature type="compositionally biased region" description="Polar residues" evidence="1">
    <location>
        <begin position="1"/>
        <end position="10"/>
    </location>
</feature>
<dbReference type="RefSeq" id="WP_115776484.1">
    <property type="nucleotide sequence ID" value="NZ_CADIKJ010000032.1"/>
</dbReference>
<sequence length="95" mass="10004">MARLQSSSNLGDGADKPSQAAVRCSNPDRDLERRAESVLGTAANIFYTDFHQKIFIGPDIELGIDGGGGEPAISPTDQAALARQRKPPACSCMDG</sequence>
<evidence type="ECO:0000313" key="2">
    <source>
        <dbReference type="EMBL" id="GGC72777.1"/>
    </source>
</evidence>
<organism evidence="2 3">
    <name type="scientific">Paraburkholderia caffeinilytica</name>
    <dbReference type="NCBI Taxonomy" id="1761016"/>
    <lineage>
        <taxon>Bacteria</taxon>
        <taxon>Pseudomonadati</taxon>
        <taxon>Pseudomonadota</taxon>
        <taxon>Betaproteobacteria</taxon>
        <taxon>Burkholderiales</taxon>
        <taxon>Burkholderiaceae</taxon>
        <taxon>Paraburkholderia</taxon>
    </lineage>
</organism>
<keyword evidence="3" id="KW-1185">Reference proteome</keyword>
<evidence type="ECO:0000313" key="3">
    <source>
        <dbReference type="Proteomes" id="UP000602004"/>
    </source>
</evidence>
<name>A0ABQ1NDB6_9BURK</name>
<accession>A0ABQ1NDB6</accession>
<comment type="caution">
    <text evidence="2">The sequence shown here is derived from an EMBL/GenBank/DDBJ whole genome shotgun (WGS) entry which is preliminary data.</text>
</comment>
<gene>
    <name evidence="2" type="ORF">GCM10011400_71130</name>
</gene>
<reference evidence="3" key="1">
    <citation type="journal article" date="2019" name="Int. J. Syst. Evol. Microbiol.">
        <title>The Global Catalogue of Microorganisms (GCM) 10K type strain sequencing project: providing services to taxonomists for standard genome sequencing and annotation.</title>
        <authorList>
            <consortium name="The Broad Institute Genomics Platform"/>
            <consortium name="The Broad Institute Genome Sequencing Center for Infectious Disease"/>
            <person name="Wu L."/>
            <person name="Ma J."/>
        </authorList>
    </citation>
    <scope>NUCLEOTIDE SEQUENCE [LARGE SCALE GENOMIC DNA]</scope>
    <source>
        <strain evidence="3">CGMCC 1.15103</strain>
    </source>
</reference>
<dbReference type="Proteomes" id="UP000602004">
    <property type="component" value="Unassembled WGS sequence"/>
</dbReference>